<dbReference type="GO" id="GO:0009002">
    <property type="term" value="F:serine-type D-Ala-D-Ala carboxypeptidase activity"/>
    <property type="evidence" value="ECO:0007669"/>
    <property type="project" value="InterPro"/>
</dbReference>
<evidence type="ECO:0000256" key="9">
    <source>
        <dbReference type="RuleBase" id="RU004016"/>
    </source>
</evidence>
<dbReference type="Pfam" id="PF00768">
    <property type="entry name" value="Peptidase_S11"/>
    <property type="match status" value="1"/>
</dbReference>
<keyword evidence="6" id="KW-0961">Cell wall biogenesis/degradation</keyword>
<dbReference type="EMBL" id="PEYT01000031">
    <property type="protein sequence ID" value="PIS22813.1"/>
    <property type="molecule type" value="Genomic_DNA"/>
</dbReference>
<evidence type="ECO:0000256" key="7">
    <source>
        <dbReference type="PIRSR" id="PIRSR618044-1"/>
    </source>
</evidence>
<comment type="caution">
    <text evidence="12">The sequence shown here is derived from an EMBL/GenBank/DDBJ whole genome shotgun (WGS) entry which is preliminary data.</text>
</comment>
<feature type="binding site" evidence="8">
    <location>
        <position position="277"/>
    </location>
    <ligand>
        <name>substrate</name>
    </ligand>
</feature>
<protein>
    <recommendedName>
        <fullName evidence="11">Peptidase S11 D-alanyl-D-alanine carboxypeptidase A N-terminal domain-containing protein</fullName>
    </recommendedName>
</protein>
<evidence type="ECO:0000313" key="13">
    <source>
        <dbReference type="Proteomes" id="UP000230340"/>
    </source>
</evidence>
<feature type="transmembrane region" description="Helical" evidence="10">
    <location>
        <begin position="18"/>
        <end position="36"/>
    </location>
</feature>
<evidence type="ECO:0000256" key="5">
    <source>
        <dbReference type="ARBA" id="ARBA00022984"/>
    </source>
</evidence>
<evidence type="ECO:0000256" key="8">
    <source>
        <dbReference type="PIRSR" id="PIRSR618044-2"/>
    </source>
</evidence>
<dbReference type="AlphaFoldDB" id="A0A2H0XD22"/>
<evidence type="ECO:0000256" key="10">
    <source>
        <dbReference type="SAM" id="Phobius"/>
    </source>
</evidence>
<evidence type="ECO:0000256" key="2">
    <source>
        <dbReference type="ARBA" id="ARBA00022729"/>
    </source>
</evidence>
<proteinExistence type="inferred from homology"/>
<keyword evidence="10" id="KW-0812">Transmembrane</keyword>
<dbReference type="GO" id="GO:0008360">
    <property type="term" value="P:regulation of cell shape"/>
    <property type="evidence" value="ECO:0007669"/>
    <property type="project" value="UniProtKB-KW"/>
</dbReference>
<dbReference type="InterPro" id="IPR012338">
    <property type="entry name" value="Beta-lactam/transpept-like"/>
</dbReference>
<keyword evidence="2" id="KW-0732">Signal</keyword>
<dbReference type="PRINTS" id="PR00725">
    <property type="entry name" value="DADACBPTASE1"/>
</dbReference>
<sequence length="332" mass="36646">MSNTIEEILPKKAKTKKYLVFISIFLSFAFIFCLFVRPAKISRTLGVSKEKIAYEATFLNKEDQNPQGVVFNPLIVENNSFPEVSARNAFFVNLTNDEIVFSKDSKQKVPIASLVKIMTAVVAVEHVKLVSGFPVSQKAATTGENAMGISEGEIYTLEELLYGLVLNSGNDSAVAIAEGVAGDEENFVSWMNTKAQELGLLDTKFSDASGLNANEKEYYSTAYDLAVLTEYALNKPVLAKIFSTFEYEIPWSGKHKYLYLQNQTNLLTTYPGVKGVKTGYTEEAGLCLVTYSENGGQKILGVILGSQDRKGDAIILLNYSFDKFGFPVNYPI</sequence>
<keyword evidence="4" id="KW-0133">Cell shape</keyword>
<comment type="similarity">
    <text evidence="1 9">Belongs to the peptidase S11 family.</text>
</comment>
<keyword evidence="5" id="KW-0573">Peptidoglycan synthesis</keyword>
<dbReference type="InterPro" id="IPR018044">
    <property type="entry name" value="Peptidase_S11"/>
</dbReference>
<feature type="active site" description="Acyl-ester intermediate" evidence="7">
    <location>
        <position position="113"/>
    </location>
</feature>
<evidence type="ECO:0000259" key="11">
    <source>
        <dbReference type="Pfam" id="PF00768"/>
    </source>
</evidence>
<name>A0A2H0XD22_UNCKA</name>
<dbReference type="SUPFAM" id="SSF56601">
    <property type="entry name" value="beta-lactamase/transpeptidase-like"/>
    <property type="match status" value="1"/>
</dbReference>
<dbReference type="GO" id="GO:0071555">
    <property type="term" value="P:cell wall organization"/>
    <property type="evidence" value="ECO:0007669"/>
    <property type="project" value="UniProtKB-KW"/>
</dbReference>
<dbReference type="InterPro" id="IPR001967">
    <property type="entry name" value="Peptidase_S11_N"/>
</dbReference>
<dbReference type="PANTHER" id="PTHR21581">
    <property type="entry name" value="D-ALANYL-D-ALANINE CARBOXYPEPTIDASE"/>
    <property type="match status" value="1"/>
</dbReference>
<dbReference type="Proteomes" id="UP000230340">
    <property type="component" value="Unassembled WGS sequence"/>
</dbReference>
<reference evidence="13" key="1">
    <citation type="submission" date="2017-09" db="EMBL/GenBank/DDBJ databases">
        <title>Depth-based differentiation of microbial function through sediment-hosted aquifers and enrichment of novel symbionts in the deep terrestrial subsurface.</title>
        <authorList>
            <person name="Probst A.J."/>
            <person name="Ladd B."/>
            <person name="Jarett J.K."/>
            <person name="Geller-Mcgrath D.E."/>
            <person name="Sieber C.M.K."/>
            <person name="Emerson J.B."/>
            <person name="Anantharaman K."/>
            <person name="Thomas B.C."/>
            <person name="Malmstrom R."/>
            <person name="Stieglmeier M."/>
            <person name="Klingl A."/>
            <person name="Woyke T."/>
            <person name="Ryan C.M."/>
            <person name="Banfield J.F."/>
        </authorList>
    </citation>
    <scope>NUCLEOTIDE SEQUENCE [LARGE SCALE GENOMIC DNA]</scope>
</reference>
<keyword evidence="3" id="KW-0378">Hydrolase</keyword>
<keyword evidence="10" id="KW-1133">Transmembrane helix</keyword>
<evidence type="ECO:0000313" key="12">
    <source>
        <dbReference type="EMBL" id="PIS22813.1"/>
    </source>
</evidence>
<keyword evidence="10" id="KW-0472">Membrane</keyword>
<evidence type="ECO:0000256" key="1">
    <source>
        <dbReference type="ARBA" id="ARBA00007164"/>
    </source>
</evidence>
<feature type="active site" description="Proton acceptor" evidence="7">
    <location>
        <position position="116"/>
    </location>
</feature>
<dbReference type="Gene3D" id="3.40.710.10">
    <property type="entry name" value="DD-peptidase/beta-lactamase superfamily"/>
    <property type="match status" value="1"/>
</dbReference>
<dbReference type="GO" id="GO:0006508">
    <property type="term" value="P:proteolysis"/>
    <property type="evidence" value="ECO:0007669"/>
    <property type="project" value="InterPro"/>
</dbReference>
<evidence type="ECO:0000256" key="4">
    <source>
        <dbReference type="ARBA" id="ARBA00022960"/>
    </source>
</evidence>
<evidence type="ECO:0000256" key="3">
    <source>
        <dbReference type="ARBA" id="ARBA00022801"/>
    </source>
</evidence>
<gene>
    <name evidence="12" type="ORF">COT49_03425</name>
</gene>
<dbReference type="GO" id="GO:0009252">
    <property type="term" value="P:peptidoglycan biosynthetic process"/>
    <property type="evidence" value="ECO:0007669"/>
    <property type="project" value="UniProtKB-KW"/>
</dbReference>
<dbReference type="PANTHER" id="PTHR21581:SF33">
    <property type="entry name" value="D-ALANYL-D-ALANINE CARBOXYPEPTIDASE DACB"/>
    <property type="match status" value="1"/>
</dbReference>
<feature type="domain" description="Peptidase S11 D-alanyl-D-alanine carboxypeptidase A N-terminal" evidence="11">
    <location>
        <begin position="79"/>
        <end position="307"/>
    </location>
</feature>
<evidence type="ECO:0000256" key="6">
    <source>
        <dbReference type="ARBA" id="ARBA00023316"/>
    </source>
</evidence>
<accession>A0A2H0XD22</accession>
<organism evidence="12 13">
    <name type="scientific">candidate division WWE3 bacterium CG08_land_8_20_14_0_20_40_13</name>
    <dbReference type="NCBI Taxonomy" id="1975084"/>
    <lineage>
        <taxon>Bacteria</taxon>
        <taxon>Katanobacteria</taxon>
    </lineage>
</organism>
<feature type="active site" evidence="7">
    <location>
        <position position="168"/>
    </location>
</feature>